<proteinExistence type="predicted"/>
<dbReference type="HOGENOM" id="CLU_1479103_0_0_11"/>
<organism evidence="2 3">
    <name type="scientific">Aeromicrobium marinum DSM 15272</name>
    <dbReference type="NCBI Taxonomy" id="585531"/>
    <lineage>
        <taxon>Bacteria</taxon>
        <taxon>Bacillati</taxon>
        <taxon>Actinomycetota</taxon>
        <taxon>Actinomycetes</taxon>
        <taxon>Propionibacteriales</taxon>
        <taxon>Nocardioidaceae</taxon>
        <taxon>Aeromicrobium</taxon>
    </lineage>
</organism>
<name>E2S7U2_9ACTN</name>
<evidence type="ECO:0000313" key="3">
    <source>
        <dbReference type="Proteomes" id="UP000003111"/>
    </source>
</evidence>
<accession>E2S7U2</accession>
<evidence type="ECO:0008006" key="4">
    <source>
        <dbReference type="Google" id="ProtNLM"/>
    </source>
</evidence>
<comment type="caution">
    <text evidence="2">The sequence shown here is derived from an EMBL/GenBank/DDBJ whole genome shotgun (WGS) entry which is preliminary data.</text>
</comment>
<protein>
    <recommendedName>
        <fullName evidence="4">DUF4352 domain-containing protein</fullName>
    </recommendedName>
</protein>
<keyword evidence="3" id="KW-1185">Reference proteome</keyword>
<dbReference type="Proteomes" id="UP000003111">
    <property type="component" value="Unassembled WGS sequence"/>
</dbReference>
<gene>
    <name evidence="2" type="ORF">HMPREF0063_10099</name>
</gene>
<dbReference type="AlphaFoldDB" id="E2S7U2"/>
<sequence>MRRSLVALTLLVCVACGDGDSASSETTSTPSPTGPVEIERPSSQVDPEPSPTPVGTEITLGGARAAVLEYQTSVPPAEVAEPGQRWDAALVSSCNDAVTETEATTVAFNERAWQLRDGAGGRYEASTVKYRQFPVPVYPSDINLQIGDCVQGWIVFPVAADAQIESVVWSVDGEDLSTWTLS</sequence>
<evidence type="ECO:0000313" key="2">
    <source>
        <dbReference type="EMBL" id="EFQ84758.1"/>
    </source>
</evidence>
<dbReference type="EMBL" id="ACLF03000001">
    <property type="protein sequence ID" value="EFQ84758.1"/>
    <property type="molecule type" value="Genomic_DNA"/>
</dbReference>
<dbReference type="RefSeq" id="WP_007076666.1">
    <property type="nucleotide sequence ID" value="NZ_CM001024.1"/>
</dbReference>
<feature type="region of interest" description="Disordered" evidence="1">
    <location>
        <begin position="19"/>
        <end position="54"/>
    </location>
</feature>
<dbReference type="OrthoDB" id="3838048at2"/>
<reference evidence="2" key="1">
    <citation type="submission" date="2010-08" db="EMBL/GenBank/DDBJ databases">
        <authorList>
            <person name="Muzny D."/>
            <person name="Qin X."/>
            <person name="Buhay C."/>
            <person name="Dugan-Rocha S."/>
            <person name="Ding Y."/>
            <person name="Chen G."/>
            <person name="Hawes A."/>
            <person name="Holder M."/>
            <person name="Jhangiani S."/>
            <person name="Johnson A."/>
            <person name="Khan Z."/>
            <person name="Li Z."/>
            <person name="Liu W."/>
            <person name="Liu X."/>
            <person name="Perez L."/>
            <person name="Shen H."/>
            <person name="Wang Q."/>
            <person name="Watt J."/>
            <person name="Xi L."/>
            <person name="Xin Y."/>
            <person name="Zhou J."/>
            <person name="Deng J."/>
            <person name="Jiang H."/>
            <person name="Liu Y."/>
            <person name="Qu J."/>
            <person name="Song X.-Z."/>
            <person name="Zhang L."/>
            <person name="Villasana D."/>
            <person name="Johnson A."/>
            <person name="Liu J."/>
            <person name="Liyanage D."/>
            <person name="Lorensuhewa L."/>
            <person name="Robinson T."/>
            <person name="Song A."/>
            <person name="Song B.-B."/>
            <person name="Dinh H."/>
            <person name="Thornton R."/>
            <person name="Coyle M."/>
            <person name="Francisco L."/>
            <person name="Jackson L."/>
            <person name="Javaid M."/>
            <person name="Korchina V."/>
            <person name="Kovar C."/>
            <person name="Mata R."/>
            <person name="Mathew T."/>
            <person name="Ngo R."/>
            <person name="Nguyen L."/>
            <person name="Nguyen N."/>
            <person name="Okwuonu G."/>
            <person name="Ongeri F."/>
            <person name="Pham C."/>
            <person name="Simmons D."/>
            <person name="Wilczek-Boney K."/>
            <person name="Hale W."/>
            <person name="Jakkamsetti A."/>
            <person name="Pham P."/>
            <person name="Ruth R."/>
            <person name="San Lucas F."/>
            <person name="Warren J."/>
            <person name="Zhang J."/>
            <person name="Zhao Z."/>
            <person name="Zhou C."/>
            <person name="Zhu D."/>
            <person name="Lee S."/>
            <person name="Bess C."/>
            <person name="Blankenburg K."/>
            <person name="Forbes L."/>
            <person name="Fu Q."/>
            <person name="Gubbala S."/>
            <person name="Hirani K."/>
            <person name="Jayaseelan J.C."/>
            <person name="Lara F."/>
            <person name="Munidasa M."/>
            <person name="Palculict T."/>
            <person name="Patil S."/>
            <person name="Pu L.-L."/>
            <person name="Saada N."/>
            <person name="Tang L."/>
            <person name="Weissenberger G."/>
            <person name="Zhu Y."/>
            <person name="Hemphill L."/>
            <person name="Shang Y."/>
            <person name="Youmans B."/>
            <person name="Ayvaz T."/>
            <person name="Ross M."/>
            <person name="Santibanez J."/>
            <person name="Aqrawi P."/>
            <person name="Gross S."/>
            <person name="Joshi V."/>
            <person name="Fowler G."/>
            <person name="Nazareth L."/>
            <person name="Reid J."/>
            <person name="Worley K."/>
            <person name="Petrosino J."/>
            <person name="Highlander S."/>
            <person name="Gibbs R."/>
        </authorList>
    </citation>
    <scope>NUCLEOTIDE SEQUENCE [LARGE SCALE GENOMIC DNA]</scope>
    <source>
        <strain evidence="2">DSM 15272</strain>
    </source>
</reference>
<evidence type="ECO:0000256" key="1">
    <source>
        <dbReference type="SAM" id="MobiDB-lite"/>
    </source>
</evidence>
<dbReference type="STRING" id="585531.HMPREF0063_10099"/>